<feature type="active site" description="Proton acceptor" evidence="13">
    <location>
        <position position="168"/>
    </location>
</feature>
<comment type="pathway">
    <text evidence="2 13 14">Carbohydrate biosynthesis; gluconeogenesis.</text>
</comment>
<feature type="binding site" evidence="13">
    <location>
        <position position="213"/>
    </location>
    <ligand>
        <name>substrate</name>
    </ligand>
</feature>
<dbReference type="STRING" id="51642.NSMM_50014"/>
<keyword evidence="9 13" id="KW-0963">Cytoplasm</keyword>
<reference evidence="15 16" key="1">
    <citation type="submission" date="2016-10" db="EMBL/GenBank/DDBJ databases">
        <authorList>
            <person name="de Groot N.N."/>
        </authorList>
    </citation>
    <scope>NUCLEOTIDE SEQUENCE [LARGE SCALE GENOMIC DNA]</scope>
    <source>
        <strain evidence="15">1</strain>
    </source>
</reference>
<evidence type="ECO:0000256" key="3">
    <source>
        <dbReference type="ARBA" id="ARBA00004939"/>
    </source>
</evidence>
<dbReference type="HAMAP" id="MF_00147_B">
    <property type="entry name" value="TIM_B"/>
    <property type="match status" value="1"/>
</dbReference>
<dbReference type="GO" id="GO:0019563">
    <property type="term" value="P:glycerol catabolic process"/>
    <property type="evidence" value="ECO:0007669"/>
    <property type="project" value="TreeGrafter"/>
</dbReference>
<dbReference type="InterPro" id="IPR035990">
    <property type="entry name" value="TIM_sf"/>
</dbReference>
<protein>
    <recommendedName>
        <fullName evidence="7 13">Triosephosphate isomerase</fullName>
        <shortName evidence="13">TIM</shortName>
        <shortName evidence="13">TPI</shortName>
        <ecNumber evidence="6 13">5.3.1.1</ecNumber>
    </recommendedName>
    <alternativeName>
        <fullName evidence="13">Triose-phosphate isomerase</fullName>
    </alternativeName>
</protein>
<dbReference type="GO" id="GO:0004807">
    <property type="term" value="F:triose-phosphate isomerase activity"/>
    <property type="evidence" value="ECO:0007669"/>
    <property type="project" value="UniProtKB-UniRule"/>
</dbReference>
<dbReference type="InterPro" id="IPR022896">
    <property type="entry name" value="TrioseP_Isoase_bac/euk"/>
</dbReference>
<feature type="binding site" evidence="13">
    <location>
        <begin position="234"/>
        <end position="235"/>
    </location>
    <ligand>
        <name>substrate</name>
    </ligand>
</feature>
<evidence type="ECO:0000256" key="9">
    <source>
        <dbReference type="ARBA" id="ARBA00022490"/>
    </source>
</evidence>
<dbReference type="InterPro" id="IPR013785">
    <property type="entry name" value="Aldolase_TIM"/>
</dbReference>
<evidence type="ECO:0000256" key="2">
    <source>
        <dbReference type="ARBA" id="ARBA00004742"/>
    </source>
</evidence>
<keyword evidence="8 13" id="KW-0312">Gluconeogenesis</keyword>
<evidence type="ECO:0000256" key="6">
    <source>
        <dbReference type="ARBA" id="ARBA00011940"/>
    </source>
</evidence>
<dbReference type="GO" id="GO:0006096">
    <property type="term" value="P:glycolytic process"/>
    <property type="evidence" value="ECO:0007669"/>
    <property type="project" value="UniProtKB-UniRule"/>
</dbReference>
<dbReference type="Pfam" id="PF00121">
    <property type="entry name" value="TIM"/>
    <property type="match status" value="1"/>
</dbReference>
<dbReference type="EMBL" id="FMWO01000058">
    <property type="protein sequence ID" value="SCZ86199.1"/>
    <property type="molecule type" value="Genomic_DNA"/>
</dbReference>
<comment type="similarity">
    <text evidence="4 13 14">Belongs to the triosephosphate isomerase family.</text>
</comment>
<dbReference type="CDD" id="cd00311">
    <property type="entry name" value="TIM"/>
    <property type="match status" value="1"/>
</dbReference>
<accession>A0A1G5SIK4</accession>
<dbReference type="SUPFAM" id="SSF51351">
    <property type="entry name" value="Triosephosphate isomerase (TIM)"/>
    <property type="match status" value="1"/>
</dbReference>
<comment type="function">
    <text evidence="12 13">Involved in the gluconeogenesis. Catalyzes stereospecifically the conversion of dihydroxyacetone phosphate (DHAP) to D-glyceraldehyde-3-phosphate (G3P).</text>
</comment>
<evidence type="ECO:0000256" key="4">
    <source>
        <dbReference type="ARBA" id="ARBA00007422"/>
    </source>
</evidence>
<evidence type="ECO:0000256" key="1">
    <source>
        <dbReference type="ARBA" id="ARBA00000474"/>
    </source>
</evidence>
<dbReference type="FunFam" id="3.20.20.70:FF:000020">
    <property type="entry name" value="Triosephosphate isomerase"/>
    <property type="match status" value="1"/>
</dbReference>
<evidence type="ECO:0000313" key="16">
    <source>
        <dbReference type="Proteomes" id="UP000198729"/>
    </source>
</evidence>
<comment type="pathway">
    <text evidence="13 14">Carbohydrate degradation; glycolysis; D-glyceraldehyde 3-phosphate from glycerone phosphate: step 1/1.</text>
</comment>
<dbReference type="NCBIfam" id="TIGR00419">
    <property type="entry name" value="tim"/>
    <property type="match status" value="1"/>
</dbReference>
<dbReference type="GO" id="GO:0005829">
    <property type="term" value="C:cytosol"/>
    <property type="evidence" value="ECO:0007669"/>
    <property type="project" value="TreeGrafter"/>
</dbReference>
<evidence type="ECO:0000256" key="12">
    <source>
        <dbReference type="ARBA" id="ARBA00055680"/>
    </source>
</evidence>
<comment type="catalytic activity">
    <reaction evidence="1 13 14">
        <text>D-glyceraldehyde 3-phosphate = dihydroxyacetone phosphate</text>
        <dbReference type="Rhea" id="RHEA:18585"/>
        <dbReference type="ChEBI" id="CHEBI:57642"/>
        <dbReference type="ChEBI" id="CHEBI:59776"/>
        <dbReference type="EC" id="5.3.1.1"/>
    </reaction>
</comment>
<dbReference type="Gene3D" id="3.20.20.70">
    <property type="entry name" value="Aldolase class I"/>
    <property type="match status" value="1"/>
</dbReference>
<dbReference type="InterPro" id="IPR020861">
    <property type="entry name" value="Triosephosphate_isomerase_AS"/>
</dbReference>
<evidence type="ECO:0000256" key="5">
    <source>
        <dbReference type="ARBA" id="ARBA00011738"/>
    </source>
</evidence>
<dbReference type="GO" id="GO:0006094">
    <property type="term" value="P:gluconeogenesis"/>
    <property type="evidence" value="ECO:0007669"/>
    <property type="project" value="UniProtKB-UniRule"/>
</dbReference>
<dbReference type="UniPathway" id="UPA00109">
    <property type="reaction ID" value="UER00189"/>
</dbReference>
<dbReference type="GO" id="GO:0046166">
    <property type="term" value="P:glyceraldehyde-3-phosphate biosynthetic process"/>
    <property type="evidence" value="ECO:0007669"/>
    <property type="project" value="TreeGrafter"/>
</dbReference>
<evidence type="ECO:0000256" key="10">
    <source>
        <dbReference type="ARBA" id="ARBA00023152"/>
    </source>
</evidence>
<proteinExistence type="inferred from homology"/>
<comment type="subcellular location">
    <subcellularLocation>
        <location evidence="13 14">Cytoplasm</location>
    </subcellularLocation>
</comment>
<evidence type="ECO:0000256" key="11">
    <source>
        <dbReference type="ARBA" id="ARBA00023235"/>
    </source>
</evidence>
<evidence type="ECO:0000256" key="8">
    <source>
        <dbReference type="ARBA" id="ARBA00022432"/>
    </source>
</evidence>
<feature type="binding site" evidence="13">
    <location>
        <begin position="10"/>
        <end position="12"/>
    </location>
    <ligand>
        <name>substrate</name>
    </ligand>
</feature>
<dbReference type="PANTHER" id="PTHR21139:SF42">
    <property type="entry name" value="TRIOSEPHOSPHATE ISOMERASE"/>
    <property type="match status" value="1"/>
</dbReference>
<dbReference type="PROSITE" id="PS00171">
    <property type="entry name" value="TIM_1"/>
    <property type="match status" value="1"/>
</dbReference>
<sequence>MVRTGLVAGNWKMNGSLEQNQALLTAVVAGIRSLDRVNCAVCVPFPYLAQAQVLLNQTHLAWGAQNLSQYTHGAYTGEVSASMLVDFGVQFVIVGHSERRALFGESDQLVAEKFKTAQTAKLIPILCVGETLTQREANETESVIAGQLEAVIELNGVQALANAVIAYEPVWAIGTGKTATPQQAQDVHVFIRDKIATRDNQIAANVRIIYGGSVKADNARELFAMPDIDGGLIGGASLVADDFVSICKAAQH</sequence>
<dbReference type="UniPathway" id="UPA00138"/>
<keyword evidence="10 13" id="KW-0324">Glycolysis</keyword>
<dbReference type="AlphaFoldDB" id="A0A1G5SIK4"/>
<feature type="binding site" evidence="13">
    <location>
        <position position="174"/>
    </location>
    <ligand>
        <name>substrate</name>
    </ligand>
</feature>
<evidence type="ECO:0000313" key="15">
    <source>
        <dbReference type="EMBL" id="SCZ86199.1"/>
    </source>
</evidence>
<evidence type="ECO:0000256" key="7">
    <source>
        <dbReference type="ARBA" id="ARBA00019397"/>
    </source>
</evidence>
<gene>
    <name evidence="13 15" type="primary">tpiA</name>
    <name evidence="15" type="ORF">NSMM_50014</name>
</gene>
<dbReference type="Proteomes" id="UP000198729">
    <property type="component" value="Unassembled WGS sequence"/>
</dbReference>
<dbReference type="EC" id="5.3.1.1" evidence="6 13"/>
<evidence type="ECO:0000256" key="13">
    <source>
        <dbReference type="HAMAP-Rule" id="MF_00147"/>
    </source>
</evidence>
<evidence type="ECO:0000256" key="14">
    <source>
        <dbReference type="RuleBase" id="RU363013"/>
    </source>
</evidence>
<dbReference type="PROSITE" id="PS51440">
    <property type="entry name" value="TIM_2"/>
    <property type="match status" value="1"/>
</dbReference>
<comment type="pathway">
    <text evidence="3">Carbohydrate metabolism; erythritol degradation.</text>
</comment>
<dbReference type="InterPro" id="IPR000652">
    <property type="entry name" value="Triosephosphate_isomerase"/>
</dbReference>
<keyword evidence="11 13" id="KW-0413">Isomerase</keyword>
<comment type="subunit">
    <text evidence="5 13 14">Homodimer.</text>
</comment>
<feature type="active site" description="Electrophile" evidence="13">
    <location>
        <position position="96"/>
    </location>
</feature>
<name>A0A1G5SIK4_9PROT</name>
<dbReference type="PANTHER" id="PTHR21139">
    <property type="entry name" value="TRIOSEPHOSPHATE ISOMERASE"/>
    <property type="match status" value="1"/>
</dbReference>
<organism evidence="15 16">
    <name type="scientific">Nitrosomonas mobilis</name>
    <dbReference type="NCBI Taxonomy" id="51642"/>
    <lineage>
        <taxon>Bacteria</taxon>
        <taxon>Pseudomonadati</taxon>
        <taxon>Pseudomonadota</taxon>
        <taxon>Betaproteobacteria</taxon>
        <taxon>Nitrosomonadales</taxon>
        <taxon>Nitrosomonadaceae</taxon>
        <taxon>Nitrosomonas</taxon>
    </lineage>
</organism>
<keyword evidence="16" id="KW-1185">Reference proteome</keyword>